<sequence>MTRRRTRGGECVHTAVGVTEEKARCRPGIASNSYLRARQLIQQHEPYPCTHVTVHDIVTSADSSTSLPSMTEESRPGAQQRVASLYAQRENKHLMGDMEQKPVDQ</sequence>
<protein>
    <submittedName>
        <fullName evidence="1">Uncharacterized protein</fullName>
    </submittedName>
</protein>
<dbReference type="KEGG" id="bcom:BAUCODRAFT_452820"/>
<proteinExistence type="predicted"/>
<gene>
    <name evidence="1" type="ORF">BAUCODRAFT_452820</name>
</gene>
<organism evidence="1 2">
    <name type="scientific">Baudoinia panamericana (strain UAMH 10762)</name>
    <name type="common">Angels' share fungus</name>
    <name type="synonym">Baudoinia compniacensis (strain UAMH 10762)</name>
    <dbReference type="NCBI Taxonomy" id="717646"/>
    <lineage>
        <taxon>Eukaryota</taxon>
        <taxon>Fungi</taxon>
        <taxon>Dikarya</taxon>
        <taxon>Ascomycota</taxon>
        <taxon>Pezizomycotina</taxon>
        <taxon>Dothideomycetes</taxon>
        <taxon>Dothideomycetidae</taxon>
        <taxon>Mycosphaerellales</taxon>
        <taxon>Teratosphaeriaceae</taxon>
        <taxon>Baudoinia</taxon>
    </lineage>
</organism>
<dbReference type="EMBL" id="KB445554">
    <property type="protein sequence ID" value="EMC97457.1"/>
    <property type="molecule type" value="Genomic_DNA"/>
</dbReference>
<evidence type="ECO:0000313" key="2">
    <source>
        <dbReference type="Proteomes" id="UP000011761"/>
    </source>
</evidence>
<reference evidence="1 2" key="1">
    <citation type="journal article" date="2012" name="PLoS Pathog.">
        <title>Diverse lifestyles and strategies of plant pathogenesis encoded in the genomes of eighteen Dothideomycetes fungi.</title>
        <authorList>
            <person name="Ohm R.A."/>
            <person name="Feau N."/>
            <person name="Henrissat B."/>
            <person name="Schoch C.L."/>
            <person name="Horwitz B.A."/>
            <person name="Barry K.W."/>
            <person name="Condon B.J."/>
            <person name="Copeland A.C."/>
            <person name="Dhillon B."/>
            <person name="Glaser F."/>
            <person name="Hesse C.N."/>
            <person name="Kosti I."/>
            <person name="LaButti K."/>
            <person name="Lindquist E.A."/>
            <person name="Lucas S."/>
            <person name="Salamov A.A."/>
            <person name="Bradshaw R.E."/>
            <person name="Ciuffetti L."/>
            <person name="Hamelin R.C."/>
            <person name="Kema G.H.J."/>
            <person name="Lawrence C."/>
            <person name="Scott J.A."/>
            <person name="Spatafora J.W."/>
            <person name="Turgeon B.G."/>
            <person name="de Wit P.J.G.M."/>
            <person name="Zhong S."/>
            <person name="Goodwin S.B."/>
            <person name="Grigoriev I.V."/>
        </authorList>
    </citation>
    <scope>NUCLEOTIDE SEQUENCE [LARGE SCALE GENOMIC DNA]</scope>
    <source>
        <strain evidence="1 2">UAMH 10762</strain>
    </source>
</reference>
<accession>M2LSK3</accession>
<dbReference type="HOGENOM" id="CLU_2236097_0_0_1"/>
<name>M2LSK3_BAUPA</name>
<dbReference type="GeneID" id="19114476"/>
<evidence type="ECO:0000313" key="1">
    <source>
        <dbReference type="EMBL" id="EMC97457.1"/>
    </source>
</evidence>
<dbReference type="RefSeq" id="XP_007675831.1">
    <property type="nucleotide sequence ID" value="XM_007677641.1"/>
</dbReference>
<dbReference type="Proteomes" id="UP000011761">
    <property type="component" value="Unassembled WGS sequence"/>
</dbReference>
<keyword evidence="2" id="KW-1185">Reference proteome</keyword>
<dbReference type="AlphaFoldDB" id="M2LSK3"/>